<keyword evidence="5" id="KW-0256">Endoplasmic reticulum</keyword>
<feature type="region of interest" description="Disordered" evidence="9">
    <location>
        <begin position="46"/>
        <end position="76"/>
    </location>
</feature>
<dbReference type="Pfam" id="PF24456">
    <property type="entry name" value="RHD_RETREG1-3"/>
    <property type="match status" value="1"/>
</dbReference>
<dbReference type="EMBL" id="JBBPFD010000002">
    <property type="protein sequence ID" value="KAK7940575.1"/>
    <property type="molecule type" value="Genomic_DNA"/>
</dbReference>
<comment type="caution">
    <text evidence="11">The sequence shown here is derived from an EMBL/GenBank/DDBJ whole genome shotgun (WGS) entry which is preliminary data.</text>
</comment>
<evidence type="ECO:0000256" key="9">
    <source>
        <dbReference type="SAM" id="MobiDB-lite"/>
    </source>
</evidence>
<dbReference type="GO" id="GO:0061709">
    <property type="term" value="P:reticulophagy"/>
    <property type="evidence" value="ECO:0007669"/>
    <property type="project" value="InterPro"/>
</dbReference>
<dbReference type="AlphaFoldDB" id="A0AAW0PZI6"/>
<dbReference type="InterPro" id="IPR057282">
    <property type="entry name" value="RETREG1-3-like_RHD"/>
</dbReference>
<keyword evidence="3" id="KW-0597">Phosphoprotein</keyword>
<comment type="similarity">
    <text evidence="2">Belongs to the RETREG family.</text>
</comment>
<dbReference type="GO" id="GO:0005789">
    <property type="term" value="C:endoplasmic reticulum membrane"/>
    <property type="evidence" value="ECO:0007669"/>
    <property type="project" value="UniProtKB-SubCell"/>
</dbReference>
<evidence type="ECO:0000256" key="2">
    <source>
        <dbReference type="ARBA" id="ARBA00006299"/>
    </source>
</evidence>
<name>A0AAW0PZI6_9GOBI</name>
<comment type="subcellular location">
    <subcellularLocation>
        <location evidence="1">Endoplasmic reticulum membrane</location>
        <topology evidence="1">Multi-pass membrane protein</topology>
    </subcellularLocation>
</comment>
<dbReference type="PANTHER" id="PTHR28659:SF1">
    <property type="entry name" value="RETICULOPHAGY REGULATOR 3"/>
    <property type="match status" value="1"/>
</dbReference>
<reference evidence="12" key="1">
    <citation type="submission" date="2024-04" db="EMBL/GenBank/DDBJ databases">
        <title>Salinicola lusitanus LLJ914,a marine bacterium isolated from the Okinawa Trough.</title>
        <authorList>
            <person name="Li J."/>
        </authorList>
    </citation>
    <scope>NUCLEOTIDE SEQUENCE [LARGE SCALE GENOMIC DNA]</scope>
</reference>
<evidence type="ECO:0000256" key="1">
    <source>
        <dbReference type="ARBA" id="ARBA00004477"/>
    </source>
</evidence>
<keyword evidence="8" id="KW-0472">Membrane</keyword>
<dbReference type="InterPro" id="IPR043384">
    <property type="entry name" value="RETREG1/3"/>
</dbReference>
<keyword evidence="12" id="KW-1185">Reference proteome</keyword>
<gene>
    <name evidence="11" type="ORF">WMY93_003901</name>
</gene>
<dbReference type="PANTHER" id="PTHR28659">
    <property type="entry name" value="RETICULON-LIKE PROTEIN"/>
    <property type="match status" value="1"/>
</dbReference>
<evidence type="ECO:0000313" key="12">
    <source>
        <dbReference type="Proteomes" id="UP001460270"/>
    </source>
</evidence>
<evidence type="ECO:0000313" key="11">
    <source>
        <dbReference type="EMBL" id="KAK7940575.1"/>
    </source>
</evidence>
<evidence type="ECO:0000256" key="5">
    <source>
        <dbReference type="ARBA" id="ARBA00022824"/>
    </source>
</evidence>
<sequence>MMMGLLQRIHNSKDCAYRHQVVRRRWCCFHVLKTFSWLTFNAENGSHRGATEEGSSTEQQGSSSSSSTTTVCLRSRPCSNERDAQVRSAKAALQSRLGPYEPVITYLQAVLVWEKPVQCVILYALVNLVFW</sequence>
<organism evidence="11 12">
    <name type="scientific">Mugilogobius chulae</name>
    <name type="common">yellowstripe goby</name>
    <dbReference type="NCBI Taxonomy" id="88201"/>
    <lineage>
        <taxon>Eukaryota</taxon>
        <taxon>Metazoa</taxon>
        <taxon>Chordata</taxon>
        <taxon>Craniata</taxon>
        <taxon>Vertebrata</taxon>
        <taxon>Euteleostomi</taxon>
        <taxon>Actinopterygii</taxon>
        <taxon>Neopterygii</taxon>
        <taxon>Teleostei</taxon>
        <taxon>Neoteleostei</taxon>
        <taxon>Acanthomorphata</taxon>
        <taxon>Gobiaria</taxon>
        <taxon>Gobiiformes</taxon>
        <taxon>Gobioidei</taxon>
        <taxon>Gobiidae</taxon>
        <taxon>Gobionellinae</taxon>
        <taxon>Mugilogobius</taxon>
    </lineage>
</organism>
<evidence type="ECO:0000256" key="8">
    <source>
        <dbReference type="ARBA" id="ARBA00023136"/>
    </source>
</evidence>
<keyword evidence="7" id="KW-0072">Autophagy</keyword>
<dbReference type="Proteomes" id="UP001460270">
    <property type="component" value="Unassembled WGS sequence"/>
</dbReference>
<evidence type="ECO:0000256" key="7">
    <source>
        <dbReference type="ARBA" id="ARBA00023006"/>
    </source>
</evidence>
<keyword evidence="4" id="KW-0812">Transmembrane</keyword>
<accession>A0AAW0PZI6</accession>
<evidence type="ECO:0000259" key="10">
    <source>
        <dbReference type="Pfam" id="PF24456"/>
    </source>
</evidence>
<feature type="compositionally biased region" description="Low complexity" evidence="9">
    <location>
        <begin position="52"/>
        <end position="70"/>
    </location>
</feature>
<evidence type="ECO:0000256" key="6">
    <source>
        <dbReference type="ARBA" id="ARBA00022989"/>
    </source>
</evidence>
<evidence type="ECO:0000256" key="4">
    <source>
        <dbReference type="ARBA" id="ARBA00022692"/>
    </source>
</evidence>
<keyword evidence="6" id="KW-1133">Transmembrane helix</keyword>
<protein>
    <recommendedName>
        <fullName evidence="10">RETREG1-3/ARL6IP-like N-terminal reticulon-homology domain-containing protein</fullName>
    </recommendedName>
</protein>
<feature type="domain" description="RETREG1-3/ARL6IP-like N-terminal reticulon-homology" evidence="10">
    <location>
        <begin position="98"/>
        <end position="131"/>
    </location>
</feature>
<proteinExistence type="inferred from homology"/>
<evidence type="ECO:0000256" key="3">
    <source>
        <dbReference type="ARBA" id="ARBA00022553"/>
    </source>
</evidence>